<dbReference type="OrthoDB" id="441517at2759"/>
<feature type="domain" description="Peroxisome membrane anchor protein Pex14p N-terminal" evidence="9">
    <location>
        <begin position="81"/>
        <end position="125"/>
    </location>
</feature>
<dbReference type="GO" id="GO:0005778">
    <property type="term" value="C:peroxisomal membrane"/>
    <property type="evidence" value="ECO:0007669"/>
    <property type="project" value="UniProtKB-SubCell"/>
</dbReference>
<dbReference type="InterPro" id="IPR006785">
    <property type="entry name" value="Pex14_N"/>
</dbReference>
<evidence type="ECO:0000313" key="11">
    <source>
        <dbReference type="Proteomes" id="UP000027195"/>
    </source>
</evidence>
<dbReference type="PANTHER" id="PTHR23058:SF5">
    <property type="entry name" value="PEROXISOMAL MEMBRANE PROTEIN PEX14"/>
    <property type="match status" value="1"/>
</dbReference>
<keyword evidence="3 7" id="KW-0576">Peroxisome</keyword>
<dbReference type="AlphaFoldDB" id="A0A067MZA7"/>
<comment type="similarity">
    <text evidence="1 7">Belongs to the peroxin-14 family.</text>
</comment>
<feature type="compositionally biased region" description="Polar residues" evidence="8">
    <location>
        <begin position="67"/>
        <end position="78"/>
    </location>
</feature>
<keyword evidence="7" id="KW-0653">Protein transport</keyword>
<reference evidence="11" key="1">
    <citation type="journal article" date="2014" name="Proc. Natl. Acad. Sci. U.S.A.">
        <title>Extensive sampling of basidiomycete genomes demonstrates inadequacy of the white-rot/brown-rot paradigm for wood decay fungi.</title>
        <authorList>
            <person name="Riley R."/>
            <person name="Salamov A.A."/>
            <person name="Brown D.W."/>
            <person name="Nagy L.G."/>
            <person name="Floudas D."/>
            <person name="Held B.W."/>
            <person name="Levasseur A."/>
            <person name="Lombard V."/>
            <person name="Morin E."/>
            <person name="Otillar R."/>
            <person name="Lindquist E.A."/>
            <person name="Sun H."/>
            <person name="LaButti K.M."/>
            <person name="Schmutz J."/>
            <person name="Jabbour D."/>
            <person name="Luo H."/>
            <person name="Baker S.E."/>
            <person name="Pisabarro A.G."/>
            <person name="Walton J.D."/>
            <person name="Blanchette R.A."/>
            <person name="Henrissat B."/>
            <person name="Martin F."/>
            <person name="Cullen D."/>
            <person name="Hibbett D.S."/>
            <person name="Grigoriev I.V."/>
        </authorList>
    </citation>
    <scope>NUCLEOTIDE SEQUENCE [LARGE SCALE GENOMIC DNA]</scope>
    <source>
        <strain evidence="11">FD-172 SS1</strain>
    </source>
</reference>
<feature type="region of interest" description="Disordered" evidence="8">
    <location>
        <begin position="218"/>
        <end position="254"/>
    </location>
</feature>
<dbReference type="InterPro" id="IPR025655">
    <property type="entry name" value="PEX14"/>
</dbReference>
<feature type="region of interest" description="Disordered" evidence="8">
    <location>
        <begin position="1"/>
        <end position="81"/>
    </location>
</feature>
<dbReference type="GO" id="GO:0005102">
    <property type="term" value="F:signaling receptor binding"/>
    <property type="evidence" value="ECO:0007669"/>
    <property type="project" value="TreeGrafter"/>
</dbReference>
<comment type="function">
    <text evidence="7">Component of the PEX13-PEX14 docking complex, a translocon channel that specifically mediates the import of peroxisomal cargo proteins bound to PEX5 receptor. The PEX13-PEX14 docking complex forms a large import pore which can be opened to a diameter of about 9 nm. Mechanistically, PEX5 receptor along with cargo proteins associates with the PEX14 subunit of the PEX13-PEX14 docking complex in the cytosol, leading to the insertion of the receptor into the organelle membrane with the concomitant translocation of the cargo into the peroxisome matrix.</text>
</comment>
<proteinExistence type="inferred from homology"/>
<dbReference type="HOGENOM" id="CLU_058471_0_0_1"/>
<evidence type="ECO:0000313" key="10">
    <source>
        <dbReference type="EMBL" id="KDQ17232.1"/>
    </source>
</evidence>
<evidence type="ECO:0000259" key="9">
    <source>
        <dbReference type="Pfam" id="PF04695"/>
    </source>
</evidence>
<dbReference type="Proteomes" id="UP000027195">
    <property type="component" value="Unassembled WGS sequence"/>
</dbReference>
<evidence type="ECO:0000256" key="8">
    <source>
        <dbReference type="SAM" id="MobiDB-lite"/>
    </source>
</evidence>
<sequence length="387" mass="42026">MKDDDPQTLPLIQRTPAASEPSTDELPPVYPSAEEPEPSTSTPAPPNSTVPSRPSQPGEEILDSRPSRTQSQPLSNGTGPRVDLINRARLFLLAPSVRNRDDAGKREFLLEKGLNAEEIDGLLAEVPNAPPPIPPRSYSMILQKQPPPPSNLPLFLISLCRAFAYVSAASGVVLFAYFKYILPRLSEAFQARRDLRTQQIDLLIRLNERLTVLRDEVKAPSPAEADPEAQVEANGEEQKQGDNEEEVATKSVPPSPTYTALVHLISVLPSLHRVTSTPIATTPTPASTSSTPTYATTLHALTQLTAYISSQTYLFSSSSSSYSPWNVSGFGNRQLGPAEEEVRREIKALKGLVLNRRSFAPTSVMPSRLPVSSSSTTSTITTPVPES</sequence>
<dbReference type="GO" id="GO:1990429">
    <property type="term" value="C:peroxisomal importomer complex"/>
    <property type="evidence" value="ECO:0007669"/>
    <property type="project" value="TreeGrafter"/>
</dbReference>
<keyword evidence="11" id="KW-1185">Reference proteome</keyword>
<gene>
    <name evidence="10" type="ORF">BOTBODRAFT_64259</name>
</gene>
<protein>
    <recommendedName>
        <fullName evidence="4 7">Peroxisomal membrane protein PEX14</fullName>
    </recommendedName>
    <alternativeName>
        <fullName evidence="5 7">Peroxin-14</fullName>
    </alternativeName>
</protein>
<feature type="region of interest" description="Disordered" evidence="8">
    <location>
        <begin position="364"/>
        <end position="387"/>
    </location>
</feature>
<keyword evidence="2" id="KW-0811">Translocation</keyword>
<evidence type="ECO:0000256" key="1">
    <source>
        <dbReference type="ARBA" id="ARBA00005443"/>
    </source>
</evidence>
<evidence type="ECO:0000256" key="4">
    <source>
        <dbReference type="ARBA" id="ARBA00029502"/>
    </source>
</evidence>
<dbReference type="PANTHER" id="PTHR23058">
    <property type="entry name" value="PEROXISOMAL MEMBRANE PROTEIN PEX14"/>
    <property type="match status" value="1"/>
</dbReference>
<evidence type="ECO:0000256" key="7">
    <source>
        <dbReference type="RuleBase" id="RU367032"/>
    </source>
</evidence>
<dbReference type="Gene3D" id="1.10.10.10">
    <property type="entry name" value="Winged helix-like DNA-binding domain superfamily/Winged helix DNA-binding domain"/>
    <property type="match status" value="1"/>
</dbReference>
<dbReference type="InterPro" id="IPR036388">
    <property type="entry name" value="WH-like_DNA-bd_sf"/>
</dbReference>
<evidence type="ECO:0000256" key="6">
    <source>
        <dbReference type="ARBA" id="ARBA00046271"/>
    </source>
</evidence>
<dbReference type="GO" id="GO:0016560">
    <property type="term" value="P:protein import into peroxisome matrix, docking"/>
    <property type="evidence" value="ECO:0007669"/>
    <property type="project" value="UniProtKB-UniRule"/>
</dbReference>
<dbReference type="InParanoid" id="A0A067MZA7"/>
<evidence type="ECO:0000256" key="2">
    <source>
        <dbReference type="ARBA" id="ARBA00023010"/>
    </source>
</evidence>
<evidence type="ECO:0000256" key="3">
    <source>
        <dbReference type="ARBA" id="ARBA00023140"/>
    </source>
</evidence>
<dbReference type="STRING" id="930990.A0A067MZA7"/>
<evidence type="ECO:0000256" key="5">
    <source>
        <dbReference type="ARBA" id="ARBA00029691"/>
    </source>
</evidence>
<organism evidence="10 11">
    <name type="scientific">Botryobasidium botryosum (strain FD-172 SS1)</name>
    <dbReference type="NCBI Taxonomy" id="930990"/>
    <lineage>
        <taxon>Eukaryota</taxon>
        <taxon>Fungi</taxon>
        <taxon>Dikarya</taxon>
        <taxon>Basidiomycota</taxon>
        <taxon>Agaricomycotina</taxon>
        <taxon>Agaricomycetes</taxon>
        <taxon>Cantharellales</taxon>
        <taxon>Botryobasidiaceae</taxon>
        <taxon>Botryobasidium</taxon>
    </lineage>
</organism>
<dbReference type="Pfam" id="PF04695">
    <property type="entry name" value="Pex14_N"/>
    <property type="match status" value="1"/>
</dbReference>
<accession>A0A067MZA7</accession>
<comment type="subcellular location">
    <subcellularLocation>
        <location evidence="6 7">Peroxisome membrane</location>
    </subcellularLocation>
</comment>
<dbReference type="EMBL" id="KL198024">
    <property type="protein sequence ID" value="KDQ17232.1"/>
    <property type="molecule type" value="Genomic_DNA"/>
</dbReference>
<keyword evidence="7" id="KW-0472">Membrane</keyword>
<keyword evidence="7" id="KW-0813">Transport</keyword>
<name>A0A067MZA7_BOTB1</name>